<keyword evidence="2" id="KW-1003">Cell membrane</keyword>
<evidence type="ECO:0000313" key="7">
    <source>
        <dbReference type="EMBL" id="RZS90269.1"/>
    </source>
</evidence>
<feature type="transmembrane region" description="Helical" evidence="6">
    <location>
        <begin position="141"/>
        <end position="159"/>
    </location>
</feature>
<dbReference type="Proteomes" id="UP000293638">
    <property type="component" value="Unassembled WGS sequence"/>
</dbReference>
<sequence length="371" mass="38455">MRRERVDRLLLGLAAAVLAFVFAAVITSVVLVVSGHNPLHVLEQMASYGTSANSEATIVNNATTYYLSAIAVAIGFRMNLFNIGVDGQYRLAAILSAAVGGSWALPTGLRQAAVILTAALVGALWAGIAGLLKVTRGVSEVISTIMLNYIATGVVAYLLTPKLLAVTSAGSNNIGTKPIPPSGQVGGFSLIPGADTQVYGLVLLAVAVGVGFHVLVNRTRFGFDLRATGRSSSAALASGVDVRRMVLTSMVLSGAVAGLVGMPNLLGESHTYSLDFPSGLGFTGIAIALLGRNNPVGIAFGALLWAFLDQSALILDINGVPKEIVQITQGTVVLSVVVAYELVRRLDLVRQQRRVAAQLSSRPGVPAEVAA</sequence>
<feature type="transmembrane region" description="Helical" evidence="6">
    <location>
        <begin position="88"/>
        <end position="106"/>
    </location>
</feature>
<protein>
    <submittedName>
        <fullName evidence="7">Nucleoside ABC transporter membrane protein</fullName>
    </submittedName>
</protein>
<dbReference type="GO" id="GO:0022857">
    <property type="term" value="F:transmembrane transporter activity"/>
    <property type="evidence" value="ECO:0007669"/>
    <property type="project" value="InterPro"/>
</dbReference>
<evidence type="ECO:0000313" key="8">
    <source>
        <dbReference type="Proteomes" id="UP000293638"/>
    </source>
</evidence>
<keyword evidence="3 6" id="KW-0812">Transmembrane</keyword>
<dbReference type="PANTHER" id="PTHR47089:SF1">
    <property type="entry name" value="GUANOSINE ABC TRANSPORTER PERMEASE PROTEIN NUPP"/>
    <property type="match status" value="1"/>
</dbReference>
<evidence type="ECO:0000256" key="6">
    <source>
        <dbReference type="SAM" id="Phobius"/>
    </source>
</evidence>
<comment type="caution">
    <text evidence="7">The sequence shown here is derived from an EMBL/GenBank/DDBJ whole genome shotgun (WGS) entry which is preliminary data.</text>
</comment>
<proteinExistence type="predicted"/>
<dbReference type="AlphaFoldDB" id="A0A4V2F4R8"/>
<evidence type="ECO:0000256" key="5">
    <source>
        <dbReference type="ARBA" id="ARBA00023136"/>
    </source>
</evidence>
<dbReference type="RefSeq" id="WP_130492750.1">
    <property type="nucleotide sequence ID" value="NZ_SGXD01000002.1"/>
</dbReference>
<dbReference type="GO" id="GO:0005886">
    <property type="term" value="C:plasma membrane"/>
    <property type="evidence" value="ECO:0007669"/>
    <property type="project" value="UniProtKB-SubCell"/>
</dbReference>
<dbReference type="Pfam" id="PF02653">
    <property type="entry name" value="BPD_transp_2"/>
    <property type="match status" value="1"/>
</dbReference>
<keyword evidence="4 6" id="KW-1133">Transmembrane helix</keyword>
<evidence type="ECO:0000256" key="2">
    <source>
        <dbReference type="ARBA" id="ARBA00022475"/>
    </source>
</evidence>
<organism evidence="7 8">
    <name type="scientific">Motilibacter rhizosphaerae</name>
    <dbReference type="NCBI Taxonomy" id="598652"/>
    <lineage>
        <taxon>Bacteria</taxon>
        <taxon>Bacillati</taxon>
        <taxon>Actinomycetota</taxon>
        <taxon>Actinomycetes</taxon>
        <taxon>Motilibacterales</taxon>
        <taxon>Motilibacteraceae</taxon>
        <taxon>Motilibacter</taxon>
    </lineage>
</organism>
<evidence type="ECO:0000256" key="1">
    <source>
        <dbReference type="ARBA" id="ARBA00004651"/>
    </source>
</evidence>
<dbReference type="EMBL" id="SGXD01000002">
    <property type="protein sequence ID" value="RZS90269.1"/>
    <property type="molecule type" value="Genomic_DNA"/>
</dbReference>
<name>A0A4V2F4R8_9ACTN</name>
<dbReference type="CDD" id="cd06580">
    <property type="entry name" value="TM_PBP1_transp_TpRbsC_like"/>
    <property type="match status" value="1"/>
</dbReference>
<evidence type="ECO:0000256" key="3">
    <source>
        <dbReference type="ARBA" id="ARBA00022692"/>
    </source>
</evidence>
<reference evidence="7 8" key="1">
    <citation type="submission" date="2019-02" db="EMBL/GenBank/DDBJ databases">
        <title>Genomic Encyclopedia of Type Strains, Phase IV (KMG-IV): sequencing the most valuable type-strain genomes for metagenomic binning, comparative biology and taxonomic classification.</title>
        <authorList>
            <person name="Goeker M."/>
        </authorList>
    </citation>
    <scope>NUCLEOTIDE SEQUENCE [LARGE SCALE GENOMIC DNA]</scope>
    <source>
        <strain evidence="7 8">DSM 45622</strain>
    </source>
</reference>
<feature type="transmembrane region" description="Helical" evidence="6">
    <location>
        <begin position="9"/>
        <end position="36"/>
    </location>
</feature>
<comment type="subcellular location">
    <subcellularLocation>
        <location evidence="1">Cell membrane</location>
        <topology evidence="1">Multi-pass membrane protein</topology>
    </subcellularLocation>
</comment>
<dbReference type="InterPro" id="IPR001851">
    <property type="entry name" value="ABC_transp_permease"/>
</dbReference>
<keyword evidence="5 6" id="KW-0472">Membrane</keyword>
<gene>
    <name evidence="7" type="ORF">EV189_2053</name>
</gene>
<feature type="transmembrane region" description="Helical" evidence="6">
    <location>
        <begin position="112"/>
        <end position="134"/>
    </location>
</feature>
<keyword evidence="8" id="KW-1185">Reference proteome</keyword>
<dbReference type="PANTHER" id="PTHR47089">
    <property type="entry name" value="ABC TRANSPORTER, PERMEASE PROTEIN"/>
    <property type="match status" value="1"/>
</dbReference>
<dbReference type="OrthoDB" id="45037at2"/>
<accession>A0A4V2F4R8</accession>
<feature type="transmembrane region" description="Helical" evidence="6">
    <location>
        <begin position="198"/>
        <end position="216"/>
    </location>
</feature>
<evidence type="ECO:0000256" key="4">
    <source>
        <dbReference type="ARBA" id="ARBA00022989"/>
    </source>
</evidence>
<feature type="transmembrane region" description="Helical" evidence="6">
    <location>
        <begin position="56"/>
        <end position="76"/>
    </location>
</feature>
<feature type="transmembrane region" description="Helical" evidence="6">
    <location>
        <begin position="246"/>
        <end position="266"/>
    </location>
</feature>